<dbReference type="Proteomes" id="UP000000263">
    <property type="component" value="Chromosome"/>
</dbReference>
<feature type="domain" description="Putative restriction endonuclease" evidence="1">
    <location>
        <begin position="31"/>
        <end position="194"/>
    </location>
</feature>
<sequence>MTLEITTVAPLLLDHALPGPPQGRWTVEWWERLPDDGNRYEIIAGTLGMTTAPSAFHQWIVGRCIELIGIPAQARGLGIWFTAPIGVILSPHDAVQPDFLFIRAERVAALVRDRRIHGAPDLVIEVLSPGNSAEAMAQKRAAYARAGVAEYMEIDPAQRTATVYRLEKDAYGAPVVYDAPQTLRLTRLPDLSLLVTTLFADAPDTTL</sequence>
<dbReference type="InterPro" id="IPR011335">
    <property type="entry name" value="Restrct_endonuc-II-like"/>
</dbReference>
<dbReference type="SUPFAM" id="SSF52980">
    <property type="entry name" value="Restriction endonuclease-like"/>
    <property type="match status" value="1"/>
</dbReference>
<evidence type="ECO:0000259" key="1">
    <source>
        <dbReference type="Pfam" id="PF05685"/>
    </source>
</evidence>
<reference evidence="2 3" key="1">
    <citation type="submission" date="2007-08" db="EMBL/GenBank/DDBJ databases">
        <title>Complete sequence of Roseiflexus castenholzii DSM 13941.</title>
        <authorList>
            <consortium name="US DOE Joint Genome Institute"/>
            <person name="Copeland A."/>
            <person name="Lucas S."/>
            <person name="Lapidus A."/>
            <person name="Barry K."/>
            <person name="Glavina del Rio T."/>
            <person name="Dalin E."/>
            <person name="Tice H."/>
            <person name="Pitluck S."/>
            <person name="Thompson L.S."/>
            <person name="Brettin T."/>
            <person name="Bruce D."/>
            <person name="Detter J.C."/>
            <person name="Han C."/>
            <person name="Tapia R."/>
            <person name="Schmutz J."/>
            <person name="Larimer F."/>
            <person name="Land M."/>
            <person name="Hauser L."/>
            <person name="Kyrpides N."/>
            <person name="Mikhailova N."/>
            <person name="Bryant D.A."/>
            <person name="Hanada S."/>
            <person name="Tsukatani Y."/>
            <person name="Richardson P."/>
        </authorList>
    </citation>
    <scope>NUCLEOTIDE SEQUENCE [LARGE SCALE GENOMIC DNA]</scope>
    <source>
        <strain evidence="3">DSM 13941 / HLO8</strain>
    </source>
</reference>
<organism evidence="2 3">
    <name type="scientific">Roseiflexus castenholzii (strain DSM 13941 / HLO8)</name>
    <dbReference type="NCBI Taxonomy" id="383372"/>
    <lineage>
        <taxon>Bacteria</taxon>
        <taxon>Bacillati</taxon>
        <taxon>Chloroflexota</taxon>
        <taxon>Chloroflexia</taxon>
        <taxon>Chloroflexales</taxon>
        <taxon>Roseiflexineae</taxon>
        <taxon>Roseiflexaceae</taxon>
        <taxon>Roseiflexus</taxon>
    </lineage>
</organism>
<dbReference type="OrthoDB" id="3289716at2"/>
<dbReference type="KEGG" id="rca:Rcas_3458"/>
<dbReference type="CDD" id="cd06260">
    <property type="entry name" value="DUF820-like"/>
    <property type="match status" value="1"/>
</dbReference>
<dbReference type="STRING" id="383372.Rcas_3458"/>
<dbReference type="InterPro" id="IPR008538">
    <property type="entry name" value="Uma2"/>
</dbReference>
<dbReference type="PANTHER" id="PTHR34107:SF4">
    <property type="entry name" value="SLL1222 PROTEIN"/>
    <property type="match status" value="1"/>
</dbReference>
<dbReference type="InterPro" id="IPR012296">
    <property type="entry name" value="Nuclease_put_TT1808"/>
</dbReference>
<protein>
    <recommendedName>
        <fullName evidence="1">Putative restriction endonuclease domain-containing protein</fullName>
    </recommendedName>
</protein>
<keyword evidence="3" id="KW-1185">Reference proteome</keyword>
<name>A7NPL2_ROSCS</name>
<dbReference type="EMBL" id="CP000804">
    <property type="protein sequence ID" value="ABU59508.1"/>
    <property type="molecule type" value="Genomic_DNA"/>
</dbReference>
<dbReference type="Pfam" id="PF05685">
    <property type="entry name" value="Uma2"/>
    <property type="match status" value="1"/>
</dbReference>
<dbReference type="eggNOG" id="COG4636">
    <property type="taxonomic scope" value="Bacteria"/>
</dbReference>
<dbReference type="AlphaFoldDB" id="A7NPL2"/>
<proteinExistence type="predicted"/>
<evidence type="ECO:0000313" key="2">
    <source>
        <dbReference type="EMBL" id="ABU59508.1"/>
    </source>
</evidence>
<dbReference type="PANTHER" id="PTHR34107">
    <property type="entry name" value="SLL0198 PROTEIN-RELATED"/>
    <property type="match status" value="1"/>
</dbReference>
<gene>
    <name evidence="2" type="ordered locus">Rcas_3458</name>
</gene>
<dbReference type="RefSeq" id="WP_012121932.1">
    <property type="nucleotide sequence ID" value="NC_009767.1"/>
</dbReference>
<dbReference type="Gene3D" id="3.90.1570.10">
    <property type="entry name" value="tt1808, chain A"/>
    <property type="match status" value="1"/>
</dbReference>
<accession>A7NPL2</accession>
<evidence type="ECO:0000313" key="3">
    <source>
        <dbReference type="Proteomes" id="UP000000263"/>
    </source>
</evidence>
<dbReference type="HOGENOM" id="CLU_076312_0_1_0"/>